<feature type="compositionally biased region" description="Basic and acidic residues" evidence="1">
    <location>
        <begin position="23"/>
        <end position="37"/>
    </location>
</feature>
<accession>A0ABQ9VFV9</accession>
<evidence type="ECO:0000313" key="3">
    <source>
        <dbReference type="Proteomes" id="UP001266305"/>
    </source>
</evidence>
<reference evidence="2 3" key="1">
    <citation type="submission" date="2023-05" db="EMBL/GenBank/DDBJ databases">
        <title>B98-5 Cell Line De Novo Hybrid Assembly: An Optical Mapping Approach.</title>
        <authorList>
            <person name="Kananen K."/>
            <person name="Auerbach J.A."/>
            <person name="Kautto E."/>
            <person name="Blachly J.S."/>
        </authorList>
    </citation>
    <scope>NUCLEOTIDE SEQUENCE [LARGE SCALE GENOMIC DNA]</scope>
    <source>
        <strain evidence="2">B95-8</strain>
        <tissue evidence="2">Cell line</tissue>
    </source>
</reference>
<sequence>MEDELLLQKLRASRRRFQRRMQRLLEKERRPSGRREGALGARSGEAGLGLGCGEKLGALGGKKEAMPKASEGEGEEGLRSREWESGTEARGLGLLVALGPDRKPFSFSQYDQPFEDAPVVQMATLTYETPQVFG</sequence>
<comment type="caution">
    <text evidence="2">The sequence shown here is derived from an EMBL/GenBank/DDBJ whole genome shotgun (WGS) entry which is preliminary data.</text>
</comment>
<dbReference type="Gene3D" id="6.10.250.2320">
    <property type="match status" value="2"/>
</dbReference>
<keyword evidence="3" id="KW-1185">Reference proteome</keyword>
<dbReference type="Proteomes" id="UP001266305">
    <property type="component" value="Unassembled WGS sequence"/>
</dbReference>
<evidence type="ECO:0000256" key="1">
    <source>
        <dbReference type="SAM" id="MobiDB-lite"/>
    </source>
</evidence>
<organism evidence="2 3">
    <name type="scientific">Saguinus oedipus</name>
    <name type="common">Cotton-top tamarin</name>
    <name type="synonym">Oedipomidas oedipus</name>
    <dbReference type="NCBI Taxonomy" id="9490"/>
    <lineage>
        <taxon>Eukaryota</taxon>
        <taxon>Metazoa</taxon>
        <taxon>Chordata</taxon>
        <taxon>Craniata</taxon>
        <taxon>Vertebrata</taxon>
        <taxon>Euteleostomi</taxon>
        <taxon>Mammalia</taxon>
        <taxon>Eutheria</taxon>
        <taxon>Euarchontoglires</taxon>
        <taxon>Primates</taxon>
        <taxon>Haplorrhini</taxon>
        <taxon>Platyrrhini</taxon>
        <taxon>Cebidae</taxon>
        <taxon>Callitrichinae</taxon>
        <taxon>Saguinus</taxon>
    </lineage>
</organism>
<protein>
    <submittedName>
        <fullName evidence="2">Uncharacterized protein</fullName>
    </submittedName>
</protein>
<gene>
    <name evidence="2" type="ORF">P7K49_013419</name>
</gene>
<proteinExistence type="predicted"/>
<evidence type="ECO:0000313" key="2">
    <source>
        <dbReference type="EMBL" id="KAK2108254.1"/>
    </source>
</evidence>
<feature type="region of interest" description="Disordered" evidence="1">
    <location>
        <begin position="21"/>
        <end position="44"/>
    </location>
</feature>
<feature type="region of interest" description="Disordered" evidence="1">
    <location>
        <begin position="60"/>
        <end position="86"/>
    </location>
</feature>
<dbReference type="EMBL" id="JASSZA010000006">
    <property type="protein sequence ID" value="KAK2108254.1"/>
    <property type="molecule type" value="Genomic_DNA"/>
</dbReference>
<name>A0ABQ9VFV9_SAGOE</name>